<dbReference type="PROSITE" id="PS51128">
    <property type="entry name" value="ZF_DKSA_2"/>
    <property type="match status" value="1"/>
</dbReference>
<organism evidence="7 8">
    <name type="scientific">Anaplasma phagocytophilum (strain HZ)</name>
    <dbReference type="NCBI Taxonomy" id="212042"/>
    <lineage>
        <taxon>Bacteria</taxon>
        <taxon>Pseudomonadati</taxon>
        <taxon>Pseudomonadota</taxon>
        <taxon>Alphaproteobacteria</taxon>
        <taxon>Rickettsiales</taxon>
        <taxon>Anaplasmataceae</taxon>
        <taxon>Anaplasma</taxon>
        <taxon>phagocytophilum group</taxon>
    </lineage>
</organism>
<dbReference type="EMBL" id="CP000235">
    <property type="protein sequence ID" value="ABD43432.1"/>
    <property type="molecule type" value="Genomic_DNA"/>
</dbReference>
<dbReference type="KEGG" id="aph:APH_1398"/>
<dbReference type="PaxDb" id="212042-APH_1398"/>
<dbReference type="Pfam" id="PF21157">
    <property type="entry name" value="DksA_N"/>
    <property type="match status" value="1"/>
</dbReference>
<feature type="zinc finger region" description="dksA C4-type" evidence="4">
    <location>
        <begin position="99"/>
        <end position="123"/>
    </location>
</feature>
<dbReference type="GO" id="GO:0008270">
    <property type="term" value="F:zinc ion binding"/>
    <property type="evidence" value="ECO:0007669"/>
    <property type="project" value="UniProtKB-KW"/>
</dbReference>
<dbReference type="PANTHER" id="PTHR33823:SF2">
    <property type="entry name" value="RNA POLYMERASE-BINDING TRANSCRIPTION FACTOR DKSA"/>
    <property type="match status" value="1"/>
</dbReference>
<accession>Q2GIA8</accession>
<keyword evidence="8" id="KW-1185">Reference proteome</keyword>
<evidence type="ECO:0000259" key="6">
    <source>
        <dbReference type="Pfam" id="PF21157"/>
    </source>
</evidence>
<reference evidence="7 8" key="1">
    <citation type="journal article" date="2006" name="PLoS Genet.">
        <title>Comparative genomics of emerging human ehrlichiosis agents.</title>
        <authorList>
            <person name="Dunning Hotopp J.C."/>
            <person name="Lin M."/>
            <person name="Madupu R."/>
            <person name="Crabtree J."/>
            <person name="Angiuoli S.V."/>
            <person name="Eisen J.A."/>
            <person name="Seshadri R."/>
            <person name="Ren Q."/>
            <person name="Wu M."/>
            <person name="Utterback T.R."/>
            <person name="Smith S."/>
            <person name="Lewis M."/>
            <person name="Khouri H."/>
            <person name="Zhang C."/>
            <person name="Niu H."/>
            <person name="Lin Q."/>
            <person name="Ohashi N."/>
            <person name="Zhi N."/>
            <person name="Nelson W."/>
            <person name="Brinkac L.M."/>
            <person name="Dodson R.J."/>
            <person name="Rosovitz M.J."/>
            <person name="Sundaram J."/>
            <person name="Daugherty S.C."/>
            <person name="Davidsen T."/>
            <person name="Durkin A.S."/>
            <person name="Gwinn M."/>
            <person name="Haft D.H."/>
            <person name="Selengut J.D."/>
            <person name="Sullivan S.A."/>
            <person name="Zafar N."/>
            <person name="Zhou L."/>
            <person name="Benahmed F."/>
            <person name="Forberger H."/>
            <person name="Halpin R."/>
            <person name="Mulligan S."/>
            <person name="Robinson J."/>
            <person name="White O."/>
            <person name="Rikihisa Y."/>
            <person name="Tettelin H."/>
        </authorList>
    </citation>
    <scope>NUCLEOTIDE SEQUENCE [LARGE SCALE GENOMIC DNA]</scope>
    <source>
        <strain evidence="7 8">HZ</strain>
    </source>
</reference>
<dbReference type="InterPro" id="IPR000962">
    <property type="entry name" value="Znf_DskA_TraR"/>
</dbReference>
<keyword evidence="2" id="KW-0863">Zinc-finger</keyword>
<protein>
    <submittedName>
        <fullName evidence="7">Putative dnaK suppressor protein</fullName>
    </submittedName>
</protein>
<evidence type="ECO:0000256" key="3">
    <source>
        <dbReference type="ARBA" id="ARBA00022833"/>
    </source>
</evidence>
<evidence type="ECO:0000259" key="5">
    <source>
        <dbReference type="Pfam" id="PF01258"/>
    </source>
</evidence>
<evidence type="ECO:0000256" key="4">
    <source>
        <dbReference type="PROSITE-ProRule" id="PRU00510"/>
    </source>
</evidence>
<dbReference type="HOGENOM" id="CLU_043144_2_2_5"/>
<proteinExistence type="predicted"/>
<dbReference type="InterPro" id="IPR037187">
    <property type="entry name" value="DnaK_N"/>
</dbReference>
<keyword evidence="3" id="KW-0862">Zinc</keyword>
<evidence type="ECO:0000256" key="2">
    <source>
        <dbReference type="ARBA" id="ARBA00022771"/>
    </source>
</evidence>
<sequence>MVLPKDYVFDDEDDENYMNHRQLDYFRQKLIQWKAALKKESEEKTREVLQSHVDADLTDMATREYDTDLTLQACNRNDELALEIDKALQRIDEGLYGYCEETGEKIGLGRLKANPVTLYCIEEQERRERQQKLYNSSDPYDEDL</sequence>
<gene>
    <name evidence="7" type="ordered locus">APH_1398</name>
</gene>
<dbReference type="Proteomes" id="UP000001943">
    <property type="component" value="Chromosome"/>
</dbReference>
<evidence type="ECO:0000313" key="8">
    <source>
        <dbReference type="Proteomes" id="UP000001943"/>
    </source>
</evidence>
<dbReference type="eggNOG" id="COG1734">
    <property type="taxonomic scope" value="Bacteria"/>
</dbReference>
<keyword evidence="1" id="KW-0479">Metal-binding</keyword>
<dbReference type="SUPFAM" id="SSF57716">
    <property type="entry name" value="Glucocorticoid receptor-like (DNA-binding domain)"/>
    <property type="match status" value="1"/>
</dbReference>
<evidence type="ECO:0000313" key="7">
    <source>
        <dbReference type="EMBL" id="ABD43432.1"/>
    </source>
</evidence>
<dbReference type="AlphaFoldDB" id="Q2GIA8"/>
<dbReference type="SUPFAM" id="SSF109635">
    <property type="entry name" value="DnaK suppressor protein DksA, alpha-hairpin domain"/>
    <property type="match status" value="1"/>
</dbReference>
<evidence type="ECO:0000256" key="1">
    <source>
        <dbReference type="ARBA" id="ARBA00022723"/>
    </source>
</evidence>
<dbReference type="InterPro" id="IPR048489">
    <property type="entry name" value="DksA_N"/>
</dbReference>
<dbReference type="Gene3D" id="1.20.120.910">
    <property type="entry name" value="DksA, coiled-coil domain"/>
    <property type="match status" value="1"/>
</dbReference>
<dbReference type="PANTHER" id="PTHR33823">
    <property type="entry name" value="RNA POLYMERASE-BINDING TRANSCRIPTION FACTOR DKSA-RELATED"/>
    <property type="match status" value="1"/>
</dbReference>
<feature type="domain" description="DnaK suppressor protein DksA N-terminal" evidence="6">
    <location>
        <begin position="22"/>
        <end position="91"/>
    </location>
</feature>
<name>Q2GIA8_ANAPZ</name>
<feature type="domain" description="Zinc finger DksA/TraR C4-type" evidence="5">
    <location>
        <begin position="94"/>
        <end position="129"/>
    </location>
</feature>
<dbReference type="STRING" id="212042.APH_1398"/>
<dbReference type="Pfam" id="PF01258">
    <property type="entry name" value="zf-dskA_traR"/>
    <property type="match status" value="1"/>
</dbReference>
<dbReference type="EnsemblBacteria" id="ABD43432">
    <property type="protein sequence ID" value="ABD43432"/>
    <property type="gene ID" value="APH_1398"/>
</dbReference>